<dbReference type="PROSITE" id="PS51002">
    <property type="entry name" value="CYTB_NTER"/>
    <property type="match status" value="1"/>
</dbReference>
<dbReference type="GO" id="GO:0005743">
    <property type="term" value="C:mitochondrial inner membrane"/>
    <property type="evidence" value="ECO:0007669"/>
    <property type="project" value="UniProtKB-SubCell"/>
</dbReference>
<feature type="transmembrane region" description="Helical" evidence="19">
    <location>
        <begin position="286"/>
        <end position="305"/>
    </location>
</feature>
<evidence type="ECO:0000256" key="16">
    <source>
        <dbReference type="ARBA" id="ARBA00023136"/>
    </source>
</evidence>
<sequence>MYKNKSNKLNNLLKNSLIKLPTPININLFWNLGSMLGLCLMIQIISGLFLAFRYTPDIILAFSSINNIMNEAWYGFLFRNIHANGASMFFCLYIHVGRGIYFKSFLFKNTWNMGVIMLLLIMGTAFMGYVLPWGQMSFWGSTVITNLISSIPYLGNYLVQWIWGGFSVNNPTLTRFFCIHFIMPFLILFLTIIHLFFLHMTGSNNPLGINSNVYKISFNPFFSMKDLMGFLFLFIILIYIVSFKPYLLGDSDNFILANPLITPEHIQPEWYFLFAYAILRSIPSKLGGVIALLMSILILFFLPLLNLSKMKSNQFYPLSKVFFWLLILTIILLTWIGMRPVEEPYILIGQILSIMYFFIFMINPLFQKLFDKIIW</sequence>
<keyword evidence="15 19" id="KW-0496">Mitochondrion</keyword>
<dbReference type="InterPro" id="IPR048259">
    <property type="entry name" value="Cytochrome_b_N_euk/bac"/>
</dbReference>
<evidence type="ECO:0000256" key="6">
    <source>
        <dbReference type="ARBA" id="ARBA00022617"/>
    </source>
</evidence>
<geneLocation type="mitochondrion" evidence="22"/>
<keyword evidence="14" id="KW-0830">Ubiquinone</keyword>
<feature type="binding site" evidence="17">
    <location>
        <position position="199"/>
    </location>
    <ligand>
        <name>a ubiquinone</name>
        <dbReference type="ChEBI" id="CHEBI:16389"/>
    </ligand>
</feature>
<comment type="cofactor">
    <cofactor evidence="18">
        <name>heme</name>
        <dbReference type="ChEBI" id="CHEBI:30413"/>
    </cofactor>
    <text evidence="18">Binds 2 heme groups non-covalently.</text>
</comment>
<dbReference type="SUPFAM" id="SSF81648">
    <property type="entry name" value="a domain/subunit of cytochrome bc1 complex (Ubiquinol-cytochrome c reductase)"/>
    <property type="match status" value="1"/>
</dbReference>
<feature type="transmembrane region" description="Helical" evidence="19">
    <location>
        <begin position="73"/>
        <end position="96"/>
    </location>
</feature>
<keyword evidence="5 19" id="KW-0813">Transport</keyword>
<feature type="binding site" description="axial binding residue" evidence="18">
    <location>
        <position position="95"/>
    </location>
    <ligand>
        <name>heme b</name>
        <dbReference type="ChEBI" id="CHEBI:60344"/>
        <label>b566</label>
    </ligand>
    <ligandPart>
        <name>Fe</name>
        <dbReference type="ChEBI" id="CHEBI:18248"/>
    </ligandPart>
</feature>
<evidence type="ECO:0000256" key="18">
    <source>
        <dbReference type="PIRSR" id="PIRSR038885-2"/>
    </source>
</evidence>
<dbReference type="EMBL" id="KM888183">
    <property type="protein sequence ID" value="AJP00054.1"/>
    <property type="molecule type" value="Genomic_DNA"/>
</dbReference>
<dbReference type="PROSITE" id="PS51003">
    <property type="entry name" value="CYTB_CTER"/>
    <property type="match status" value="1"/>
</dbReference>
<feature type="transmembrane region" description="Helical" evidence="19">
    <location>
        <begin position="227"/>
        <end position="247"/>
    </location>
</feature>
<reference evidence="22" key="1">
    <citation type="journal article" date="2015" name="PLoS ONE">
        <title>The Asian Rice Gall Midge (Orseolia oryzae) Mitogenome Has Evolved Novel Gene Boundaries and Tandem Repeats That Distinguish Its Biotypes.</title>
        <authorList>
            <person name="Atray I."/>
            <person name="Bentur J.S."/>
            <person name="Nair S."/>
        </authorList>
    </citation>
    <scope>NUCLEOTIDE SEQUENCE</scope>
</reference>
<feature type="binding site" description="axial binding residue" evidence="18">
    <location>
        <position position="180"/>
    </location>
    <ligand>
        <name>heme b</name>
        <dbReference type="ChEBI" id="CHEBI:60344"/>
        <label>b562</label>
    </ligand>
    <ligandPart>
        <name>Fe</name>
        <dbReference type="ChEBI" id="CHEBI:18248"/>
    </ligandPart>
</feature>
<evidence type="ECO:0000256" key="8">
    <source>
        <dbReference type="ARBA" id="ARBA00022692"/>
    </source>
</evidence>
<accession>A0A0K0M6S1</accession>
<evidence type="ECO:0000256" key="17">
    <source>
        <dbReference type="PIRSR" id="PIRSR038885-1"/>
    </source>
</evidence>
<dbReference type="Gene3D" id="1.20.810.10">
    <property type="entry name" value="Cytochrome Bc1 Complex, Chain C"/>
    <property type="match status" value="1"/>
</dbReference>
<dbReference type="PIRSF" id="PIRSF038885">
    <property type="entry name" value="COB"/>
    <property type="match status" value="1"/>
</dbReference>
<comment type="subunit">
    <text evidence="3">The main subunits of complex b-c1 are: cytochrome b, cytochrome c1 and the Rieske protein.</text>
</comment>
<evidence type="ECO:0000256" key="7">
    <source>
        <dbReference type="ARBA" id="ARBA00022660"/>
    </source>
</evidence>
<dbReference type="GO" id="GO:0016491">
    <property type="term" value="F:oxidoreductase activity"/>
    <property type="evidence" value="ECO:0007669"/>
    <property type="project" value="UniProtKB-UniRule"/>
</dbReference>
<proteinExistence type="inferred from homology"/>
<evidence type="ECO:0000256" key="2">
    <source>
        <dbReference type="ARBA" id="ARBA00004448"/>
    </source>
</evidence>
<evidence type="ECO:0000256" key="14">
    <source>
        <dbReference type="ARBA" id="ARBA00023075"/>
    </source>
</evidence>
<feature type="transmembrane region" description="Helical" evidence="19">
    <location>
        <begin position="28"/>
        <end position="52"/>
    </location>
</feature>
<keyword evidence="12 19" id="KW-1133">Transmembrane helix</keyword>
<feature type="binding site" description="axial binding residue" evidence="18">
    <location>
        <position position="194"/>
    </location>
    <ligand>
        <name>heme b</name>
        <dbReference type="ChEBI" id="CHEBI:60344"/>
        <label>b566</label>
    </ligand>
    <ligandPart>
        <name>Fe</name>
        <dbReference type="ChEBI" id="CHEBI:18248"/>
    </ligandPart>
</feature>
<feature type="transmembrane region" description="Helical" evidence="19">
    <location>
        <begin position="344"/>
        <end position="366"/>
    </location>
</feature>
<dbReference type="Pfam" id="PF00033">
    <property type="entry name" value="Cytochrome_B"/>
    <property type="match status" value="1"/>
</dbReference>
<keyword evidence="8 19" id="KW-0812">Transmembrane</keyword>
<evidence type="ECO:0000256" key="4">
    <source>
        <dbReference type="ARBA" id="ARBA00013531"/>
    </source>
</evidence>
<feature type="domain" description="Cytochrome b/b6 C-terminal region profile" evidence="21">
    <location>
        <begin position="208"/>
        <end position="375"/>
    </location>
</feature>
<evidence type="ECO:0000256" key="1">
    <source>
        <dbReference type="ARBA" id="ARBA00002566"/>
    </source>
</evidence>
<feature type="transmembrane region" description="Helical" evidence="19">
    <location>
        <begin position="317"/>
        <end position="338"/>
    </location>
</feature>
<dbReference type="GO" id="GO:0006122">
    <property type="term" value="P:mitochondrial electron transport, ubiquinol to cytochrome c"/>
    <property type="evidence" value="ECO:0007669"/>
    <property type="project" value="TreeGrafter"/>
</dbReference>
<dbReference type="InterPro" id="IPR005797">
    <property type="entry name" value="Cyt_b/b6_N"/>
</dbReference>
<name>A0A0K0M6S1_9DIPT</name>
<evidence type="ECO:0000256" key="13">
    <source>
        <dbReference type="ARBA" id="ARBA00023004"/>
    </source>
</evidence>
<evidence type="ECO:0000259" key="20">
    <source>
        <dbReference type="PROSITE" id="PS51002"/>
    </source>
</evidence>
<feature type="transmembrane region" description="Helical" evidence="19">
    <location>
        <begin position="111"/>
        <end position="131"/>
    </location>
</feature>
<dbReference type="PANTHER" id="PTHR19271">
    <property type="entry name" value="CYTOCHROME B"/>
    <property type="match status" value="1"/>
</dbReference>
<feature type="transmembrane region" description="Helical" evidence="19">
    <location>
        <begin position="179"/>
        <end position="198"/>
    </location>
</feature>
<keyword evidence="7 19" id="KW-0679">Respiratory chain</keyword>
<dbReference type="GO" id="GO:0045275">
    <property type="term" value="C:respiratory chain complex III"/>
    <property type="evidence" value="ECO:0007669"/>
    <property type="project" value="InterPro"/>
</dbReference>
<evidence type="ECO:0000256" key="9">
    <source>
        <dbReference type="ARBA" id="ARBA00022723"/>
    </source>
</evidence>
<dbReference type="Pfam" id="PF00032">
    <property type="entry name" value="Cytochrom_B_C"/>
    <property type="match status" value="1"/>
</dbReference>
<organism evidence="22">
    <name type="scientific">Orseolia oryzae</name>
    <name type="common">Asian rice gall midge</name>
    <dbReference type="NCBI Taxonomy" id="33408"/>
    <lineage>
        <taxon>Eukaryota</taxon>
        <taxon>Metazoa</taxon>
        <taxon>Ecdysozoa</taxon>
        <taxon>Arthropoda</taxon>
        <taxon>Hexapoda</taxon>
        <taxon>Insecta</taxon>
        <taxon>Pterygota</taxon>
        <taxon>Neoptera</taxon>
        <taxon>Endopterygota</taxon>
        <taxon>Diptera</taxon>
        <taxon>Nematocera</taxon>
        <taxon>Sciaroidea</taxon>
        <taxon>Cecidomyiidae</taxon>
        <taxon>Orseolia</taxon>
    </lineage>
</organism>
<evidence type="ECO:0000256" key="11">
    <source>
        <dbReference type="ARBA" id="ARBA00022982"/>
    </source>
</evidence>
<keyword evidence="10" id="KW-0999">Mitochondrion inner membrane</keyword>
<keyword evidence="13 18" id="KW-0408">Iron</keyword>
<dbReference type="InterPro" id="IPR027387">
    <property type="entry name" value="Cytb/b6-like_sf"/>
</dbReference>
<dbReference type="CDD" id="cd00284">
    <property type="entry name" value="Cytochrome_b_N"/>
    <property type="match status" value="1"/>
</dbReference>
<dbReference type="SUPFAM" id="SSF81342">
    <property type="entry name" value="Transmembrane di-heme cytochromes"/>
    <property type="match status" value="1"/>
</dbReference>
<feature type="transmembrane region" description="Helical" evidence="19">
    <location>
        <begin position="138"/>
        <end position="159"/>
    </location>
</feature>
<comment type="similarity">
    <text evidence="19">Belongs to the cytochrome b family.</text>
</comment>
<keyword evidence="6 18" id="KW-0349">Heme</keyword>
<comment type="function">
    <text evidence="1 19">Component of the ubiquinol-cytochrome c reductase complex (complex III or cytochrome b-c1 complex) that is part of the mitochondrial respiratory chain. The b-c1 complex mediates electron transfer from ubiquinol to cytochrome c. Contributes to the generation of a proton gradient across the mitochondrial membrane that is then used for ATP synthesis.</text>
</comment>
<keyword evidence="11 19" id="KW-0249">Electron transport</keyword>
<dbReference type="GO" id="GO:0046872">
    <property type="term" value="F:metal ion binding"/>
    <property type="evidence" value="ECO:0007669"/>
    <property type="project" value="UniProtKB-UniRule"/>
</dbReference>
<feature type="domain" description="Cytochrome b/b6 N-terminal region profile" evidence="20">
    <location>
        <begin position="1"/>
        <end position="207"/>
    </location>
</feature>
<dbReference type="PANTHER" id="PTHR19271:SF16">
    <property type="entry name" value="CYTOCHROME B"/>
    <property type="match status" value="1"/>
</dbReference>
<dbReference type="GO" id="GO:0008121">
    <property type="term" value="F:quinol-cytochrome-c reductase activity"/>
    <property type="evidence" value="ECO:0007669"/>
    <property type="project" value="InterPro"/>
</dbReference>
<keyword evidence="16 19" id="KW-0472">Membrane</keyword>
<evidence type="ECO:0000256" key="10">
    <source>
        <dbReference type="ARBA" id="ARBA00022792"/>
    </source>
</evidence>
<keyword evidence="9 18" id="KW-0479">Metal-binding</keyword>
<dbReference type="AlphaFoldDB" id="A0A0K0M6S1"/>
<comment type="subcellular location">
    <subcellularLocation>
        <location evidence="2">Mitochondrion inner membrane</location>
        <topology evidence="2">Multi-pass membrane protein</topology>
    </subcellularLocation>
</comment>
<dbReference type="InterPro" id="IPR030689">
    <property type="entry name" value="Cytochrome_b"/>
</dbReference>
<protein>
    <recommendedName>
        <fullName evidence="4 19">Cytochrome b</fullName>
    </recommendedName>
</protein>
<evidence type="ECO:0000313" key="22">
    <source>
        <dbReference type="EMBL" id="AJP00054.1"/>
    </source>
</evidence>
<dbReference type="InterPro" id="IPR016174">
    <property type="entry name" value="Di-haem_cyt_TM"/>
</dbReference>
<feature type="binding site" description="axial binding residue" evidence="18">
    <location>
        <position position="82"/>
    </location>
    <ligand>
        <name>heme b</name>
        <dbReference type="ChEBI" id="CHEBI:60344"/>
        <label>b562</label>
    </ligand>
    <ligandPart>
        <name>Fe</name>
        <dbReference type="ChEBI" id="CHEBI:18248"/>
    </ligandPart>
</feature>
<evidence type="ECO:0000256" key="15">
    <source>
        <dbReference type="ARBA" id="ARBA00023128"/>
    </source>
</evidence>
<evidence type="ECO:0000256" key="5">
    <source>
        <dbReference type="ARBA" id="ARBA00022448"/>
    </source>
</evidence>
<gene>
    <name evidence="22" type="primary">CYTB</name>
</gene>
<comment type="cofactor">
    <cofactor evidence="19">
        <name>heme b</name>
        <dbReference type="ChEBI" id="CHEBI:60344"/>
    </cofactor>
    <text evidence="19">Binds 2 heme groups non-covalently.</text>
</comment>
<dbReference type="InterPro" id="IPR036150">
    <property type="entry name" value="Cyt_b/b6_C_sf"/>
</dbReference>
<evidence type="ECO:0000256" key="12">
    <source>
        <dbReference type="ARBA" id="ARBA00022989"/>
    </source>
</evidence>
<evidence type="ECO:0000259" key="21">
    <source>
        <dbReference type="PROSITE" id="PS51003"/>
    </source>
</evidence>
<evidence type="ECO:0000256" key="19">
    <source>
        <dbReference type="RuleBase" id="RU362117"/>
    </source>
</evidence>
<evidence type="ECO:0000256" key="3">
    <source>
        <dbReference type="ARBA" id="ARBA00011649"/>
    </source>
</evidence>
<dbReference type="InterPro" id="IPR005798">
    <property type="entry name" value="Cyt_b/b6_C"/>
</dbReference>